<accession>A0A382Z8I6</accession>
<organism evidence="4">
    <name type="scientific">marine metagenome</name>
    <dbReference type="NCBI Taxonomy" id="408172"/>
    <lineage>
        <taxon>unclassified sequences</taxon>
        <taxon>metagenomes</taxon>
        <taxon>ecological metagenomes</taxon>
    </lineage>
</organism>
<evidence type="ECO:0000256" key="3">
    <source>
        <dbReference type="ARBA" id="ARBA00022840"/>
    </source>
</evidence>
<dbReference type="GO" id="GO:0050515">
    <property type="term" value="F:4-(cytidine 5'-diphospho)-2-C-methyl-D-erythritol kinase activity"/>
    <property type="evidence" value="ECO:0007669"/>
    <property type="project" value="TreeGrafter"/>
</dbReference>
<keyword evidence="1" id="KW-0547">Nucleotide-binding</keyword>
<dbReference type="SUPFAM" id="SSF54211">
    <property type="entry name" value="Ribosomal protein S5 domain 2-like"/>
    <property type="match status" value="1"/>
</dbReference>
<reference evidence="4" key="1">
    <citation type="submission" date="2018-05" db="EMBL/GenBank/DDBJ databases">
        <authorList>
            <person name="Lanie J.A."/>
            <person name="Ng W.-L."/>
            <person name="Kazmierczak K.M."/>
            <person name="Andrzejewski T.M."/>
            <person name="Davidsen T.M."/>
            <person name="Wayne K.J."/>
            <person name="Tettelin H."/>
            <person name="Glass J.I."/>
            <person name="Rusch D."/>
            <person name="Podicherti R."/>
            <person name="Tsui H.-C.T."/>
            <person name="Winkler M.E."/>
        </authorList>
    </citation>
    <scope>NUCLEOTIDE SEQUENCE</scope>
</reference>
<dbReference type="AlphaFoldDB" id="A0A382Z8I6"/>
<proteinExistence type="predicted"/>
<keyword evidence="2" id="KW-0808">Transferase</keyword>
<dbReference type="InterPro" id="IPR020568">
    <property type="entry name" value="Ribosomal_Su5_D2-typ_SF"/>
</dbReference>
<dbReference type="GO" id="GO:0005524">
    <property type="term" value="F:ATP binding"/>
    <property type="evidence" value="ECO:0007669"/>
    <property type="project" value="UniProtKB-KW"/>
</dbReference>
<keyword evidence="2" id="KW-0418">Kinase</keyword>
<dbReference type="InterPro" id="IPR014721">
    <property type="entry name" value="Ribsml_uS5_D2-typ_fold_subgr"/>
</dbReference>
<dbReference type="EMBL" id="UINC01181363">
    <property type="protein sequence ID" value="SVD91018.1"/>
    <property type="molecule type" value="Genomic_DNA"/>
</dbReference>
<dbReference type="Gene3D" id="3.30.230.10">
    <property type="match status" value="1"/>
</dbReference>
<gene>
    <name evidence="4" type="ORF">METZ01_LOCUS443872</name>
</gene>
<evidence type="ECO:0000256" key="1">
    <source>
        <dbReference type="ARBA" id="ARBA00022741"/>
    </source>
</evidence>
<feature type="non-terminal residue" evidence="4">
    <location>
        <position position="78"/>
    </location>
</feature>
<name>A0A382Z8I6_9ZZZZ</name>
<sequence>MRIFAPAKLNIFLKVLGRRSDGYHIIRSGITFIDLYDEVEINISNKMCIRYKGPFRPKGDTYDDCIILKTLKFLGVNK</sequence>
<dbReference type="PANTHER" id="PTHR43527">
    <property type="entry name" value="4-DIPHOSPHOCYTIDYL-2-C-METHYL-D-ERYTHRITOL KINASE, CHLOROPLASTIC"/>
    <property type="match status" value="1"/>
</dbReference>
<protein>
    <recommendedName>
        <fullName evidence="5">4-(Cytidine 5'-diphospho)-2-C-methyl-D-erythritol kinase</fullName>
    </recommendedName>
</protein>
<evidence type="ECO:0000313" key="4">
    <source>
        <dbReference type="EMBL" id="SVD91018.1"/>
    </source>
</evidence>
<evidence type="ECO:0000256" key="2">
    <source>
        <dbReference type="ARBA" id="ARBA00022777"/>
    </source>
</evidence>
<keyword evidence="3" id="KW-0067">ATP-binding</keyword>
<evidence type="ECO:0008006" key="5">
    <source>
        <dbReference type="Google" id="ProtNLM"/>
    </source>
</evidence>
<dbReference type="PANTHER" id="PTHR43527:SF2">
    <property type="entry name" value="4-DIPHOSPHOCYTIDYL-2-C-METHYL-D-ERYTHRITOL KINASE, CHLOROPLASTIC"/>
    <property type="match status" value="1"/>
</dbReference>